<gene>
    <name evidence="2" type="ORF">PNE09_05530</name>
</gene>
<protein>
    <recommendedName>
        <fullName evidence="4">Yip1 domain</fullName>
    </recommendedName>
</protein>
<keyword evidence="1" id="KW-1133">Transmembrane helix</keyword>
<sequence length="189" mass="21555">MLFIRHRKSLDPFYDEYAEVYYVDGTYVTSVVAFLIFAAVAIPALALFGVVRWLCDHMMLLYVLYAVGVVILIIMQSRHTRKKYMFFYALSTLTMLVIPITATIAYIFPIMVFGETLSAALSVIFSSLLFYGGAFMTFSINRIIKNGIACFFVSLIYLAVALLILYGFISVDAEAMKKFDFNTFYILWS</sequence>
<evidence type="ECO:0000256" key="1">
    <source>
        <dbReference type="SAM" id="Phobius"/>
    </source>
</evidence>
<keyword evidence="1" id="KW-0472">Membrane</keyword>
<comment type="caution">
    <text evidence="2">The sequence shown here is derived from an EMBL/GenBank/DDBJ whole genome shotgun (WGS) entry which is preliminary data.</text>
</comment>
<reference evidence="2" key="1">
    <citation type="submission" date="2023-01" db="EMBL/GenBank/DDBJ databases">
        <title>Human gut microbiome strain richness.</title>
        <authorList>
            <person name="Chen-Liaw A."/>
        </authorList>
    </citation>
    <scope>NUCLEOTIDE SEQUENCE</scope>
    <source>
        <strain evidence="2">1001283st1_G1_1001283B150217_161031</strain>
    </source>
</reference>
<dbReference type="AlphaFoldDB" id="A0AAW6D042"/>
<dbReference type="Proteomes" id="UP001210809">
    <property type="component" value="Unassembled WGS sequence"/>
</dbReference>
<evidence type="ECO:0000313" key="2">
    <source>
        <dbReference type="EMBL" id="MDB8003529.1"/>
    </source>
</evidence>
<feature type="transmembrane region" description="Helical" evidence="1">
    <location>
        <begin position="57"/>
        <end position="75"/>
    </location>
</feature>
<feature type="transmembrane region" description="Helical" evidence="1">
    <location>
        <begin position="148"/>
        <end position="169"/>
    </location>
</feature>
<evidence type="ECO:0008006" key="4">
    <source>
        <dbReference type="Google" id="ProtNLM"/>
    </source>
</evidence>
<keyword evidence="1" id="KW-0812">Transmembrane</keyword>
<organism evidence="2 3">
    <name type="scientific">[Eubacterium] siraeum</name>
    <dbReference type="NCBI Taxonomy" id="39492"/>
    <lineage>
        <taxon>Bacteria</taxon>
        <taxon>Bacillati</taxon>
        <taxon>Bacillota</taxon>
        <taxon>Clostridia</taxon>
        <taxon>Eubacteriales</taxon>
        <taxon>Oscillospiraceae</taxon>
        <taxon>Oscillospiraceae incertae sedis</taxon>
    </lineage>
</organism>
<accession>A0AAW6D042</accession>
<feature type="transmembrane region" description="Helical" evidence="1">
    <location>
        <begin position="21"/>
        <end position="51"/>
    </location>
</feature>
<name>A0AAW6D042_9FIRM</name>
<evidence type="ECO:0000313" key="3">
    <source>
        <dbReference type="Proteomes" id="UP001210809"/>
    </source>
</evidence>
<proteinExistence type="predicted"/>
<feature type="transmembrane region" description="Helical" evidence="1">
    <location>
        <begin position="117"/>
        <end position="136"/>
    </location>
</feature>
<dbReference type="EMBL" id="JAQLXW010000006">
    <property type="protein sequence ID" value="MDB8003529.1"/>
    <property type="molecule type" value="Genomic_DNA"/>
</dbReference>
<feature type="transmembrane region" description="Helical" evidence="1">
    <location>
        <begin position="87"/>
        <end position="111"/>
    </location>
</feature>